<reference evidence="2" key="1">
    <citation type="submission" date="2020-03" db="EMBL/GenBank/DDBJ databases">
        <title>The deep terrestrial virosphere.</title>
        <authorList>
            <person name="Holmfeldt K."/>
            <person name="Nilsson E."/>
            <person name="Simone D."/>
            <person name="Lopez-Fernandez M."/>
            <person name="Wu X."/>
            <person name="de Brujin I."/>
            <person name="Lundin D."/>
            <person name="Andersson A."/>
            <person name="Bertilsson S."/>
            <person name="Dopson M."/>
        </authorList>
    </citation>
    <scope>NUCLEOTIDE SEQUENCE</scope>
    <source>
        <strain evidence="2">MM415A00199</strain>
        <strain evidence="1">MM415B00346</strain>
    </source>
</reference>
<evidence type="ECO:0000313" key="1">
    <source>
        <dbReference type="EMBL" id="QJA66510.1"/>
    </source>
</evidence>
<protein>
    <submittedName>
        <fullName evidence="2">Uncharacterized protein</fullName>
    </submittedName>
</protein>
<sequence length="74" mass="8101">MSQSAETLVGRIVRYRPLALSHMANAERAASDHGLCTRIEGGEDNPAIAWVVWDHTYAPVWEIAGEIEPAEGVK</sequence>
<proteinExistence type="predicted"/>
<dbReference type="AlphaFoldDB" id="A0A6M3KQM5"/>
<dbReference type="EMBL" id="MT142528">
    <property type="protein sequence ID" value="QJA84377.1"/>
    <property type="molecule type" value="Genomic_DNA"/>
</dbReference>
<evidence type="ECO:0000313" key="2">
    <source>
        <dbReference type="EMBL" id="QJA84377.1"/>
    </source>
</evidence>
<gene>
    <name evidence="2" type="ORF">MM415A00199_0034</name>
    <name evidence="1" type="ORF">MM415B00346_0020</name>
</gene>
<organism evidence="2">
    <name type="scientific">viral metagenome</name>
    <dbReference type="NCBI Taxonomy" id="1070528"/>
    <lineage>
        <taxon>unclassified sequences</taxon>
        <taxon>metagenomes</taxon>
        <taxon>organismal metagenomes</taxon>
    </lineage>
</organism>
<dbReference type="EMBL" id="MT141556">
    <property type="protein sequence ID" value="QJA66510.1"/>
    <property type="molecule type" value="Genomic_DNA"/>
</dbReference>
<accession>A0A6M3KQM5</accession>
<name>A0A6M3KQM5_9ZZZZ</name>